<dbReference type="EMBL" id="GBRH01216231">
    <property type="protein sequence ID" value="JAD81664.1"/>
    <property type="molecule type" value="Transcribed_RNA"/>
</dbReference>
<proteinExistence type="predicted"/>
<organism evidence="1">
    <name type="scientific">Arundo donax</name>
    <name type="common">Giant reed</name>
    <name type="synonym">Donax arundinaceus</name>
    <dbReference type="NCBI Taxonomy" id="35708"/>
    <lineage>
        <taxon>Eukaryota</taxon>
        <taxon>Viridiplantae</taxon>
        <taxon>Streptophyta</taxon>
        <taxon>Embryophyta</taxon>
        <taxon>Tracheophyta</taxon>
        <taxon>Spermatophyta</taxon>
        <taxon>Magnoliopsida</taxon>
        <taxon>Liliopsida</taxon>
        <taxon>Poales</taxon>
        <taxon>Poaceae</taxon>
        <taxon>PACMAD clade</taxon>
        <taxon>Arundinoideae</taxon>
        <taxon>Arundineae</taxon>
        <taxon>Arundo</taxon>
    </lineage>
</organism>
<reference evidence="1" key="1">
    <citation type="submission" date="2014-09" db="EMBL/GenBank/DDBJ databases">
        <authorList>
            <person name="Magalhaes I.L.F."/>
            <person name="Oliveira U."/>
            <person name="Santos F.R."/>
            <person name="Vidigal T.H.D.A."/>
            <person name="Brescovit A.D."/>
            <person name="Santos A.J."/>
        </authorList>
    </citation>
    <scope>NUCLEOTIDE SEQUENCE</scope>
    <source>
        <tissue evidence="1">Shoot tissue taken approximately 20 cm above the soil surface</tissue>
    </source>
</reference>
<protein>
    <submittedName>
        <fullName evidence="1">Uncharacterized protein</fullName>
    </submittedName>
</protein>
<sequence length="40" mass="4768">MGHIDFIGERSDQERHLTTSLSTLKMGMLIIYRWMARCLR</sequence>
<reference evidence="1" key="2">
    <citation type="journal article" date="2015" name="Data Brief">
        <title>Shoot transcriptome of the giant reed, Arundo donax.</title>
        <authorList>
            <person name="Barrero R.A."/>
            <person name="Guerrero F.D."/>
            <person name="Moolhuijzen P."/>
            <person name="Goolsby J.A."/>
            <person name="Tidwell J."/>
            <person name="Bellgard S.E."/>
            <person name="Bellgard M.I."/>
        </authorList>
    </citation>
    <scope>NUCLEOTIDE SEQUENCE</scope>
    <source>
        <tissue evidence="1">Shoot tissue taken approximately 20 cm above the soil surface</tissue>
    </source>
</reference>
<dbReference type="AlphaFoldDB" id="A0A0A9CZD9"/>
<accession>A0A0A9CZD9</accession>
<name>A0A0A9CZD9_ARUDO</name>
<evidence type="ECO:0000313" key="1">
    <source>
        <dbReference type="EMBL" id="JAD81664.1"/>
    </source>
</evidence>